<feature type="transmembrane region" description="Helical" evidence="1">
    <location>
        <begin position="41"/>
        <end position="62"/>
    </location>
</feature>
<dbReference type="KEGG" id="npi:G7071_17350"/>
<feature type="transmembrane region" description="Helical" evidence="1">
    <location>
        <begin position="202"/>
        <end position="231"/>
    </location>
</feature>
<feature type="transmembrane region" description="Helical" evidence="1">
    <location>
        <begin position="124"/>
        <end position="145"/>
    </location>
</feature>
<keyword evidence="1" id="KW-0812">Transmembrane</keyword>
<protein>
    <recommendedName>
        <fullName evidence="4">Integral membrane protein</fullName>
    </recommendedName>
</protein>
<dbReference type="Proteomes" id="UP000502035">
    <property type="component" value="Chromosome"/>
</dbReference>
<evidence type="ECO:0008006" key="4">
    <source>
        <dbReference type="Google" id="ProtNLM"/>
    </source>
</evidence>
<organism evidence="2 3">
    <name type="scientific">Nocardioides piscis</name>
    <dbReference type="NCBI Taxonomy" id="2714938"/>
    <lineage>
        <taxon>Bacteria</taxon>
        <taxon>Bacillati</taxon>
        <taxon>Actinomycetota</taxon>
        <taxon>Actinomycetes</taxon>
        <taxon>Propionibacteriales</taxon>
        <taxon>Nocardioidaceae</taxon>
        <taxon>Nocardioides</taxon>
    </lineage>
</organism>
<name>A0A6G7YJN6_9ACTN</name>
<proteinExistence type="predicted"/>
<keyword evidence="1" id="KW-0472">Membrane</keyword>
<dbReference type="RefSeq" id="WP_166320620.1">
    <property type="nucleotide sequence ID" value="NZ_CP049866.1"/>
</dbReference>
<reference evidence="2 3" key="1">
    <citation type="submission" date="2020-03" db="EMBL/GenBank/DDBJ databases">
        <title>Nocardioides sp. nov., isolated from fish.</title>
        <authorList>
            <person name="Hyun D.-W."/>
            <person name="Bae J.-W."/>
        </authorList>
    </citation>
    <scope>NUCLEOTIDE SEQUENCE [LARGE SCALE GENOMIC DNA]</scope>
    <source>
        <strain evidence="2 3">HDW12A</strain>
    </source>
</reference>
<evidence type="ECO:0000313" key="3">
    <source>
        <dbReference type="Proteomes" id="UP000502035"/>
    </source>
</evidence>
<sequence>MTRPLPSTAADAETWFRAHGLPYFVESIREQVRRRLARGRLVLVAAVGLLVAVPAGVGVGWWEHASTEGRNNGVSSGIAVGVSVLLLVAGLYAGRALSVWLIARWALRRTLSSLRLLFPLATRALPMLLLFITFLFINTEVWMVASALDGGLLWAAVMLFAVMAIGFLVVRLLEEVDRLDDEVGREELGDRADVGGLQRANLVLVLLITQALQVLLLALAVFGFFIVFGAVAMDELVLEKWIEGQLTYPWGIRPISQELVQVSTFLAAFSGLYFAVFAVTDETYRREFFSDVLGELEQALKVRVGYLLQRD</sequence>
<dbReference type="AlphaFoldDB" id="A0A6G7YJN6"/>
<keyword evidence="1" id="KW-1133">Transmembrane helix</keyword>
<evidence type="ECO:0000313" key="2">
    <source>
        <dbReference type="EMBL" id="QIK76936.1"/>
    </source>
</evidence>
<evidence type="ECO:0000256" key="1">
    <source>
        <dbReference type="SAM" id="Phobius"/>
    </source>
</evidence>
<gene>
    <name evidence="2" type="ORF">G7071_17350</name>
</gene>
<dbReference type="EMBL" id="CP049866">
    <property type="protein sequence ID" value="QIK76936.1"/>
    <property type="molecule type" value="Genomic_DNA"/>
</dbReference>
<accession>A0A6G7YJN6</accession>
<feature type="transmembrane region" description="Helical" evidence="1">
    <location>
        <begin position="259"/>
        <end position="279"/>
    </location>
</feature>
<feature type="transmembrane region" description="Helical" evidence="1">
    <location>
        <begin position="74"/>
        <end position="103"/>
    </location>
</feature>
<feature type="transmembrane region" description="Helical" evidence="1">
    <location>
        <begin position="151"/>
        <end position="170"/>
    </location>
</feature>
<keyword evidence="3" id="KW-1185">Reference proteome</keyword>